<keyword evidence="6" id="KW-1185">Reference proteome</keyword>
<feature type="domain" description="Nucleotide-diphospho-sugar transferase" evidence="4">
    <location>
        <begin position="304"/>
        <end position="447"/>
    </location>
</feature>
<evidence type="ECO:0000256" key="3">
    <source>
        <dbReference type="SAM" id="SignalP"/>
    </source>
</evidence>
<reference evidence="5 6" key="1">
    <citation type="journal article" date="2009" name="Science">
        <title>Green evolution and dynamic adaptations revealed by genomes of the marine picoeukaryotes Micromonas.</title>
        <authorList>
            <person name="Worden A.Z."/>
            <person name="Lee J.H."/>
            <person name="Mock T."/>
            <person name="Rouze P."/>
            <person name="Simmons M.P."/>
            <person name="Aerts A.L."/>
            <person name="Allen A.E."/>
            <person name="Cuvelier M.L."/>
            <person name="Derelle E."/>
            <person name="Everett M.V."/>
            <person name="Foulon E."/>
            <person name="Grimwood J."/>
            <person name="Gundlach H."/>
            <person name="Henrissat B."/>
            <person name="Napoli C."/>
            <person name="McDonald S.M."/>
            <person name="Parker M.S."/>
            <person name="Rombauts S."/>
            <person name="Salamov A."/>
            <person name="Von Dassow P."/>
            <person name="Badger J.H."/>
            <person name="Coutinho P.M."/>
            <person name="Demir E."/>
            <person name="Dubchak I."/>
            <person name="Gentemann C."/>
            <person name="Eikrem W."/>
            <person name="Gready J.E."/>
            <person name="John U."/>
            <person name="Lanier W."/>
            <person name="Lindquist E.A."/>
            <person name="Lucas S."/>
            <person name="Mayer K.F."/>
            <person name="Moreau H."/>
            <person name="Not F."/>
            <person name="Otillar R."/>
            <person name="Panaud O."/>
            <person name="Pangilinan J."/>
            <person name="Paulsen I."/>
            <person name="Piegu B."/>
            <person name="Poliakov A."/>
            <person name="Robbens S."/>
            <person name="Schmutz J."/>
            <person name="Toulza E."/>
            <person name="Wyss T."/>
            <person name="Zelensky A."/>
            <person name="Zhou K."/>
            <person name="Armbrust E.V."/>
            <person name="Bhattacharya D."/>
            <person name="Goodenough U.W."/>
            <person name="Van de Peer Y."/>
            <person name="Grigoriev I.V."/>
        </authorList>
    </citation>
    <scope>NUCLEOTIDE SEQUENCE [LARGE SCALE GENOMIC DNA]</scope>
    <source>
        <strain evidence="6">RCC299 / NOUM17</strain>
    </source>
</reference>
<dbReference type="GeneID" id="8250239"/>
<gene>
    <name evidence="5" type="ORF">MICPUN_113385</name>
</gene>
<dbReference type="KEGG" id="mis:MICPUN_113385"/>
<feature type="chain" id="PRO_5002909447" description="Nucleotide-diphospho-sugar transferase domain-containing protein" evidence="3">
    <location>
        <begin position="24"/>
        <end position="479"/>
    </location>
</feature>
<dbReference type="InterPro" id="IPR005069">
    <property type="entry name" value="Nucl-diP-sugar_transferase"/>
</dbReference>
<evidence type="ECO:0000259" key="4">
    <source>
        <dbReference type="Pfam" id="PF03407"/>
    </source>
</evidence>
<dbReference type="Pfam" id="PF03407">
    <property type="entry name" value="Nucleotid_trans"/>
    <property type="match status" value="1"/>
</dbReference>
<evidence type="ECO:0000313" key="6">
    <source>
        <dbReference type="Proteomes" id="UP000002009"/>
    </source>
</evidence>
<dbReference type="eggNOG" id="ENOG502SXKY">
    <property type="taxonomic scope" value="Eukaryota"/>
</dbReference>
<sequence>MPMNFAFSVWQATLLFAVLLAQASTIDAWARGNGGHMSDHTLEQVSVRASGETAAGDRLRGAVKERGRDGSQGDGPLDPATMKARWEAAARGFNTYVAVDRREPGEVHSASSEPTEATPDVLSFVKSSNTEVGTKSEDPTGENGAPTGDALTAVEKDVAELQAQAEEAAVKAEKLEKTYLHKFGPVWSSADLIIFSTYTSGHAERDLRAFEAYDAGEDTYQTEAVRQYKMIQRWQKSVVDVFGVQPIIFGVDQNVHPTPTSCDVLNKWNLSCTNEPRYPHFTNGNQARNGGRVVAVDAKHWYASYFLDQGKTVLFSDIDLVFYRNGRTFVDACPGLCILSDDQTTDDKFMFTLSTGLWAAHPTKETKATFQDMLGRMKEETQNEQDLFRLTTEQQPDVKSKNQTWFRVWSKSAVSNFDVAMARRAKGLPAGCSVIHFGYVYGAENKNRLHEAISEFPESHGLCASFDDSVTENVFIAPP</sequence>
<dbReference type="InParanoid" id="C1FEI2"/>
<evidence type="ECO:0000256" key="2">
    <source>
        <dbReference type="SAM" id="MobiDB-lite"/>
    </source>
</evidence>
<proteinExistence type="predicted"/>
<evidence type="ECO:0000313" key="5">
    <source>
        <dbReference type="EMBL" id="ACO68965.1"/>
    </source>
</evidence>
<accession>C1FEI2</accession>
<feature type="coiled-coil region" evidence="1">
    <location>
        <begin position="151"/>
        <end position="178"/>
    </location>
</feature>
<dbReference type="RefSeq" id="XP_002507707.1">
    <property type="nucleotide sequence ID" value="XM_002507661.1"/>
</dbReference>
<feature type="signal peptide" evidence="3">
    <location>
        <begin position="1"/>
        <end position="23"/>
    </location>
</feature>
<dbReference type="Proteomes" id="UP000002009">
    <property type="component" value="Chromosome 1"/>
</dbReference>
<dbReference type="AlphaFoldDB" id="C1FEI2"/>
<evidence type="ECO:0000256" key="1">
    <source>
        <dbReference type="SAM" id="Coils"/>
    </source>
</evidence>
<feature type="region of interest" description="Disordered" evidence="2">
    <location>
        <begin position="128"/>
        <end position="148"/>
    </location>
</feature>
<protein>
    <recommendedName>
        <fullName evidence="4">Nucleotide-diphospho-sugar transferase domain-containing protein</fullName>
    </recommendedName>
</protein>
<organism evidence="5 6">
    <name type="scientific">Micromonas commoda (strain RCC299 / NOUM17 / CCMP2709)</name>
    <name type="common">Picoplanktonic green alga</name>
    <dbReference type="NCBI Taxonomy" id="296587"/>
    <lineage>
        <taxon>Eukaryota</taxon>
        <taxon>Viridiplantae</taxon>
        <taxon>Chlorophyta</taxon>
        <taxon>Mamiellophyceae</taxon>
        <taxon>Mamiellales</taxon>
        <taxon>Mamiellaceae</taxon>
        <taxon>Micromonas</taxon>
    </lineage>
</organism>
<name>C1FEI2_MICCC</name>
<dbReference type="EMBL" id="CP001574">
    <property type="protein sequence ID" value="ACO68965.1"/>
    <property type="molecule type" value="Genomic_DNA"/>
</dbReference>
<feature type="compositionally biased region" description="Basic and acidic residues" evidence="2">
    <location>
        <begin position="55"/>
        <end position="71"/>
    </location>
</feature>
<keyword evidence="1" id="KW-0175">Coiled coil</keyword>
<feature type="region of interest" description="Disordered" evidence="2">
    <location>
        <begin position="49"/>
        <end position="80"/>
    </location>
</feature>
<keyword evidence="3" id="KW-0732">Signal</keyword>